<reference evidence="1" key="1">
    <citation type="submission" date="2021-06" db="EMBL/GenBank/DDBJ databases">
        <authorList>
            <person name="Kallberg Y."/>
            <person name="Tangrot J."/>
            <person name="Rosling A."/>
        </authorList>
    </citation>
    <scope>NUCLEOTIDE SEQUENCE</scope>
    <source>
        <strain evidence="1">MA461A</strain>
    </source>
</reference>
<proteinExistence type="predicted"/>
<comment type="caution">
    <text evidence="1">The sequence shown here is derived from an EMBL/GenBank/DDBJ whole genome shotgun (WGS) entry which is preliminary data.</text>
</comment>
<dbReference type="Proteomes" id="UP000789920">
    <property type="component" value="Unassembled WGS sequence"/>
</dbReference>
<accession>A0ACA9SUG9</accession>
<sequence>NTLLDNLVEKYDTLTRQWTIPNIVGNVSMSLKGVQCVVSEDMIYIFSGNAENKMIILNTSSLTLSALSYVGAPAAL</sequence>
<feature type="non-terminal residue" evidence="1">
    <location>
        <position position="1"/>
    </location>
</feature>
<feature type="non-terminal residue" evidence="1">
    <location>
        <position position="76"/>
    </location>
</feature>
<organism evidence="1 2">
    <name type="scientific">Racocetra persica</name>
    <dbReference type="NCBI Taxonomy" id="160502"/>
    <lineage>
        <taxon>Eukaryota</taxon>
        <taxon>Fungi</taxon>
        <taxon>Fungi incertae sedis</taxon>
        <taxon>Mucoromycota</taxon>
        <taxon>Glomeromycotina</taxon>
        <taxon>Glomeromycetes</taxon>
        <taxon>Diversisporales</taxon>
        <taxon>Gigasporaceae</taxon>
        <taxon>Racocetra</taxon>
    </lineage>
</organism>
<evidence type="ECO:0000313" key="2">
    <source>
        <dbReference type="Proteomes" id="UP000789920"/>
    </source>
</evidence>
<protein>
    <submittedName>
        <fullName evidence="1">7753_t:CDS:1</fullName>
    </submittedName>
</protein>
<name>A0ACA9SUG9_9GLOM</name>
<gene>
    <name evidence="1" type="ORF">RPERSI_LOCUS34731</name>
</gene>
<evidence type="ECO:0000313" key="1">
    <source>
        <dbReference type="EMBL" id="CAG8847649.1"/>
    </source>
</evidence>
<dbReference type="EMBL" id="CAJVQC010156946">
    <property type="protein sequence ID" value="CAG8847649.1"/>
    <property type="molecule type" value="Genomic_DNA"/>
</dbReference>
<keyword evidence="2" id="KW-1185">Reference proteome</keyword>